<dbReference type="Proteomes" id="UP000479000">
    <property type="component" value="Unassembled WGS sequence"/>
</dbReference>
<dbReference type="EMBL" id="CADCXU010024785">
    <property type="protein sequence ID" value="CAB0012047.1"/>
    <property type="molecule type" value="Genomic_DNA"/>
</dbReference>
<dbReference type="OrthoDB" id="6630583at2759"/>
<evidence type="ECO:0000313" key="1">
    <source>
        <dbReference type="EMBL" id="CAB0012047.1"/>
    </source>
</evidence>
<accession>A0A6H5H8V2</accession>
<organism evidence="1 2">
    <name type="scientific">Nesidiocoris tenuis</name>
    <dbReference type="NCBI Taxonomy" id="355587"/>
    <lineage>
        <taxon>Eukaryota</taxon>
        <taxon>Metazoa</taxon>
        <taxon>Ecdysozoa</taxon>
        <taxon>Arthropoda</taxon>
        <taxon>Hexapoda</taxon>
        <taxon>Insecta</taxon>
        <taxon>Pterygota</taxon>
        <taxon>Neoptera</taxon>
        <taxon>Paraneoptera</taxon>
        <taxon>Hemiptera</taxon>
        <taxon>Heteroptera</taxon>
        <taxon>Panheteroptera</taxon>
        <taxon>Cimicomorpha</taxon>
        <taxon>Miridae</taxon>
        <taxon>Dicyphina</taxon>
        <taxon>Nesidiocoris</taxon>
    </lineage>
</organism>
<proteinExistence type="predicted"/>
<dbReference type="AlphaFoldDB" id="A0A6H5H8V2"/>
<reference evidence="1 2" key="1">
    <citation type="submission" date="2020-02" db="EMBL/GenBank/DDBJ databases">
        <authorList>
            <person name="Ferguson B K."/>
        </authorList>
    </citation>
    <scope>NUCLEOTIDE SEQUENCE [LARGE SCALE GENOMIC DNA]</scope>
</reference>
<sequence length="172" mass="18235">MSLGNYTGPAAPAPIYPSFYTRVSSGSPGAGGARTTLHAVVDYDDDDYAADGGAQSYSSVSSSSSYQGPIVIKNDTVAVVPLYSYGPTVTTNGTLVHIPSKWKYCDRPKIENRNGASEKTFSCTHLLRITSRTSTLTRGDTCIITVPLCGNTIIYKKCRSLRRPSGAKALGG</sequence>
<gene>
    <name evidence="1" type="ORF">NTEN_LOCUS16852</name>
</gene>
<protein>
    <submittedName>
        <fullName evidence="1">Uncharacterized protein</fullName>
    </submittedName>
</protein>
<evidence type="ECO:0000313" key="2">
    <source>
        <dbReference type="Proteomes" id="UP000479000"/>
    </source>
</evidence>
<name>A0A6H5H8V2_9HEMI</name>
<keyword evidence="2" id="KW-1185">Reference proteome</keyword>